<dbReference type="Proteomes" id="UP001519460">
    <property type="component" value="Unassembled WGS sequence"/>
</dbReference>
<organism evidence="2 3">
    <name type="scientific">Batillaria attramentaria</name>
    <dbReference type="NCBI Taxonomy" id="370345"/>
    <lineage>
        <taxon>Eukaryota</taxon>
        <taxon>Metazoa</taxon>
        <taxon>Spiralia</taxon>
        <taxon>Lophotrochozoa</taxon>
        <taxon>Mollusca</taxon>
        <taxon>Gastropoda</taxon>
        <taxon>Caenogastropoda</taxon>
        <taxon>Sorbeoconcha</taxon>
        <taxon>Cerithioidea</taxon>
        <taxon>Batillariidae</taxon>
        <taxon>Batillaria</taxon>
    </lineage>
</organism>
<evidence type="ECO:0000256" key="1">
    <source>
        <dbReference type="SAM" id="MobiDB-lite"/>
    </source>
</evidence>
<feature type="compositionally biased region" description="Basic and acidic residues" evidence="1">
    <location>
        <begin position="50"/>
        <end position="60"/>
    </location>
</feature>
<comment type="caution">
    <text evidence="2">The sequence shown here is derived from an EMBL/GenBank/DDBJ whole genome shotgun (WGS) entry which is preliminary data.</text>
</comment>
<proteinExistence type="predicted"/>
<feature type="compositionally biased region" description="Basic and acidic residues" evidence="1">
    <location>
        <begin position="17"/>
        <end position="31"/>
    </location>
</feature>
<sequence>MQEVLLTSPTAPETEDSDRQGLGRRKQDERGLGTTLSAFRNLQRQLDSLGEGREEEERPGGEGGYTQQAFRIHQRQSDSSQTVRESEPDPGRTFPNTSF</sequence>
<feature type="region of interest" description="Disordered" evidence="1">
    <location>
        <begin position="1"/>
        <end position="99"/>
    </location>
</feature>
<dbReference type="AlphaFoldDB" id="A0ABD0K7C9"/>
<evidence type="ECO:0000313" key="2">
    <source>
        <dbReference type="EMBL" id="KAK7482833.1"/>
    </source>
</evidence>
<protein>
    <submittedName>
        <fullName evidence="2">Uncharacterized protein</fullName>
    </submittedName>
</protein>
<accession>A0ABD0K7C9</accession>
<feature type="compositionally biased region" description="Polar residues" evidence="1">
    <location>
        <begin position="1"/>
        <end position="11"/>
    </location>
</feature>
<reference evidence="2 3" key="1">
    <citation type="journal article" date="2023" name="Sci. Data">
        <title>Genome assembly of the Korean intertidal mud-creeper Batillaria attramentaria.</title>
        <authorList>
            <person name="Patra A.K."/>
            <person name="Ho P.T."/>
            <person name="Jun S."/>
            <person name="Lee S.J."/>
            <person name="Kim Y."/>
            <person name="Won Y.J."/>
        </authorList>
    </citation>
    <scope>NUCLEOTIDE SEQUENCE [LARGE SCALE GENOMIC DNA]</scope>
    <source>
        <strain evidence="2">Wonlab-2016</strain>
    </source>
</reference>
<gene>
    <name evidence="2" type="ORF">BaRGS_00025866</name>
</gene>
<name>A0ABD0K7C9_9CAEN</name>
<keyword evidence="3" id="KW-1185">Reference proteome</keyword>
<evidence type="ECO:0000313" key="3">
    <source>
        <dbReference type="Proteomes" id="UP001519460"/>
    </source>
</evidence>
<dbReference type="EMBL" id="JACVVK020000237">
    <property type="protein sequence ID" value="KAK7482833.1"/>
    <property type="molecule type" value="Genomic_DNA"/>
</dbReference>
<feature type="compositionally biased region" description="Polar residues" evidence="1">
    <location>
        <begin position="34"/>
        <end position="46"/>
    </location>
</feature>